<protein>
    <recommendedName>
        <fullName evidence="4">Inhibitor of lysozyme (Ivy)</fullName>
    </recommendedName>
</protein>
<dbReference type="Pfam" id="PF08816">
    <property type="entry name" value="Ivy"/>
    <property type="match status" value="1"/>
</dbReference>
<keyword evidence="1" id="KW-0732">Signal</keyword>
<organism evidence="2 3">
    <name type="scientific">Rhizobium wuzhouense</name>
    <dbReference type="NCBI Taxonomy" id="1986026"/>
    <lineage>
        <taxon>Bacteria</taxon>
        <taxon>Pseudomonadati</taxon>
        <taxon>Pseudomonadota</taxon>
        <taxon>Alphaproteobacteria</taxon>
        <taxon>Hyphomicrobiales</taxon>
        <taxon>Rhizobiaceae</taxon>
        <taxon>Rhizobium/Agrobacterium group</taxon>
        <taxon>Rhizobium</taxon>
    </lineage>
</organism>
<comment type="caution">
    <text evidence="2">The sequence shown here is derived from an EMBL/GenBank/DDBJ whole genome shotgun (WGS) entry which is preliminary data.</text>
</comment>
<reference evidence="2 3" key="1">
    <citation type="submission" date="2018-06" db="EMBL/GenBank/DDBJ databases">
        <title>Rhizobium wuzhouense sp. nov., isolated from roots of Oryza officinalis.</title>
        <authorList>
            <person name="Yuan T."/>
        </authorList>
    </citation>
    <scope>NUCLEOTIDE SEQUENCE [LARGE SCALE GENOMIC DNA]</scope>
    <source>
        <strain evidence="2 3">W44</strain>
    </source>
</reference>
<dbReference type="SUPFAM" id="SSF89872">
    <property type="entry name" value="Inhibitor of vertebrate lysozyme, Ivy"/>
    <property type="match status" value="1"/>
</dbReference>
<gene>
    <name evidence="2" type="ORF">DMY87_01805</name>
</gene>
<dbReference type="Proteomes" id="UP000247536">
    <property type="component" value="Unassembled WGS sequence"/>
</dbReference>
<evidence type="ECO:0000313" key="3">
    <source>
        <dbReference type="Proteomes" id="UP000247536"/>
    </source>
</evidence>
<feature type="chain" id="PRO_5046877016" description="Inhibitor of lysozyme (Ivy)" evidence="1">
    <location>
        <begin position="19"/>
        <end position="142"/>
    </location>
</feature>
<proteinExistence type="predicted"/>
<feature type="signal peptide" evidence="1">
    <location>
        <begin position="1"/>
        <end position="18"/>
    </location>
</feature>
<evidence type="ECO:0008006" key="4">
    <source>
        <dbReference type="Google" id="ProtNLM"/>
    </source>
</evidence>
<keyword evidence="3" id="KW-1185">Reference proteome</keyword>
<dbReference type="InterPro" id="IPR036501">
    <property type="entry name" value="Inhibitor_vert_lysozyme_sf"/>
</dbReference>
<accession>A0ABX5NXW2</accession>
<evidence type="ECO:0000256" key="1">
    <source>
        <dbReference type="SAM" id="SignalP"/>
    </source>
</evidence>
<evidence type="ECO:0000313" key="2">
    <source>
        <dbReference type="EMBL" id="PYB77133.1"/>
    </source>
</evidence>
<name>A0ABX5NXW2_9HYPH</name>
<dbReference type="RefSeq" id="WP_110789567.1">
    <property type="nucleotide sequence ID" value="NZ_QJRY01000001.1"/>
</dbReference>
<dbReference type="EMBL" id="QJRY01000001">
    <property type="protein sequence ID" value="PYB77133.1"/>
    <property type="molecule type" value="Genomic_DNA"/>
</dbReference>
<dbReference type="Gene3D" id="3.40.1420.10">
    <property type="entry name" value="Inhibitor of vertebrate lysozyme"/>
    <property type="match status" value="1"/>
</dbReference>
<sequence>MRRSILTALMVLSLAAPAATQDTDGLPDTSLSGNFLPKVLETSAVHRDSLMDMIKGKPGLPFWVRTLVSQPRYVALASEEVVVSGERRQLFRACEAGRCDASRLVAIFSADGKHAVLKVSDAELGVKFFGDPTPDELVALAN</sequence>